<dbReference type="GO" id="GO:0043622">
    <property type="term" value="P:cortical microtubule organization"/>
    <property type="evidence" value="ECO:0007669"/>
    <property type="project" value="TreeGrafter"/>
</dbReference>
<dbReference type="EMBL" id="LSRQ01004647">
    <property type="protein sequence ID" value="OAY68940.1"/>
    <property type="molecule type" value="Genomic_DNA"/>
</dbReference>
<comment type="caution">
    <text evidence="2">The sequence shown here is derived from an EMBL/GenBank/DDBJ whole genome shotgun (WGS) entry which is preliminary data.</text>
</comment>
<feature type="compositionally biased region" description="Low complexity" evidence="1">
    <location>
        <begin position="287"/>
        <end position="352"/>
    </location>
</feature>
<feature type="compositionally biased region" description="Polar residues" evidence="1">
    <location>
        <begin position="219"/>
        <end position="231"/>
    </location>
</feature>
<dbReference type="STRING" id="4615.A0A199UWD3"/>
<dbReference type="Proteomes" id="UP000092600">
    <property type="component" value="Unassembled WGS sequence"/>
</dbReference>
<dbReference type="AlphaFoldDB" id="A0A199UWD3"/>
<feature type="region of interest" description="Disordered" evidence="1">
    <location>
        <begin position="219"/>
        <end position="477"/>
    </location>
</feature>
<feature type="region of interest" description="Disordered" evidence="1">
    <location>
        <begin position="1"/>
        <end position="21"/>
    </location>
</feature>
<evidence type="ECO:0000256" key="1">
    <source>
        <dbReference type="SAM" id="MobiDB-lite"/>
    </source>
</evidence>
<proteinExistence type="predicted"/>
<feature type="region of interest" description="Disordered" evidence="1">
    <location>
        <begin position="524"/>
        <end position="558"/>
    </location>
</feature>
<dbReference type="PANTHER" id="PTHR31949">
    <property type="entry name" value="GASTRIC MUCIN-LIKE PROTEIN"/>
    <property type="match status" value="1"/>
</dbReference>
<organism evidence="2 3">
    <name type="scientific">Ananas comosus</name>
    <name type="common">Pineapple</name>
    <name type="synonym">Ananas ananas</name>
    <dbReference type="NCBI Taxonomy" id="4615"/>
    <lineage>
        <taxon>Eukaryota</taxon>
        <taxon>Viridiplantae</taxon>
        <taxon>Streptophyta</taxon>
        <taxon>Embryophyta</taxon>
        <taxon>Tracheophyta</taxon>
        <taxon>Spermatophyta</taxon>
        <taxon>Magnoliopsida</taxon>
        <taxon>Liliopsida</taxon>
        <taxon>Poales</taxon>
        <taxon>Bromeliaceae</taxon>
        <taxon>Bromelioideae</taxon>
        <taxon>Ananas</taxon>
    </lineage>
</organism>
<feature type="compositionally biased region" description="Low complexity" evidence="1">
    <location>
        <begin position="260"/>
        <end position="278"/>
    </location>
</feature>
<feature type="region of interest" description="Disordered" evidence="1">
    <location>
        <begin position="53"/>
        <end position="76"/>
    </location>
</feature>
<feature type="non-terminal residue" evidence="2">
    <location>
        <position position="584"/>
    </location>
</feature>
<dbReference type="PANTHER" id="PTHR31949:SF20">
    <property type="entry name" value="OS01G0141900 PROTEIN"/>
    <property type="match status" value="1"/>
</dbReference>
<evidence type="ECO:0000313" key="3">
    <source>
        <dbReference type="Proteomes" id="UP000092600"/>
    </source>
</evidence>
<feature type="compositionally biased region" description="Polar residues" evidence="1">
    <location>
        <begin position="409"/>
        <end position="442"/>
    </location>
</feature>
<dbReference type="GO" id="GO:0055028">
    <property type="term" value="C:cortical microtubule"/>
    <property type="evidence" value="ECO:0007669"/>
    <property type="project" value="TreeGrafter"/>
</dbReference>
<name>A0A199UWD3_ANACO</name>
<accession>A0A199UWD3</accession>
<reference evidence="2 3" key="1">
    <citation type="journal article" date="2016" name="DNA Res.">
        <title>The draft genome of MD-2 pineapple using hybrid error correction of long reads.</title>
        <authorList>
            <person name="Redwan R.M."/>
            <person name="Saidin A."/>
            <person name="Kumar S.V."/>
        </authorList>
    </citation>
    <scope>NUCLEOTIDE SEQUENCE [LARGE SCALE GENOMIC DNA]</scope>
    <source>
        <strain evidence="3">cv. MD2</strain>
        <tissue evidence="2">Leaf</tissue>
    </source>
</reference>
<evidence type="ECO:0000313" key="2">
    <source>
        <dbReference type="EMBL" id="OAY68940.1"/>
    </source>
</evidence>
<gene>
    <name evidence="2" type="ORF">ACMD2_25543</name>
</gene>
<feature type="compositionally biased region" description="Low complexity" evidence="1">
    <location>
        <begin position="376"/>
        <end position="399"/>
    </location>
</feature>
<sequence length="584" mass="62622">MNKSFRASEAQGAGTRGRTLGAVIKEKDEELALFLEMRKREREKERSNSFLLHHSSDELDLPPGRPPTSPAPSFSSSSFPAIRLNFCDVIVYSLFHRPISSLLMDGPNVQNQGALPYLRSRLALQCIKLVSTTSSTPTAAYATWYSSIPSLENESKRSPGVHVGTLKSRPTVLKSRLADFRIFRKKHLSFKTSNIICWLELINSCGNSEAIIIRSLTHTSSSRPATPTGRPTLTAVASKPLRPSTPTTRATIPSKPVVHPPRSSTPARSSTPTSSRPSIPAQSRPATARSSTPTKRPSTSTTTPPSQPTAASSAPPSRSSSIAKSRPTTTTSKGTSVPKSSSSRGSSPTVRSRPWKPSDMPGFSLDAPPNLRTSLPERPSSASRGRPGAPSSSRSSSVEPGPPARPRRQSCSPSRGRSPNGITSKANCSPTMGRSHLNSGDSVNPVLIGNKMVERTSTSKARRPKFEPYNLAGKSSASPDSAALGEHCLKNHWIWLCGIWSDIRRSIPNSLRPLMTNIPASSMYSVRSGPTRSRAVSVSDSPLATSSNASSEQSVNNTMICLDGTELEEDLVSEKGGRSSPVGR</sequence>
<protein>
    <submittedName>
        <fullName evidence="2">Uncharacterized protein</fullName>
    </submittedName>
</protein>